<feature type="non-terminal residue" evidence="1">
    <location>
        <position position="1"/>
    </location>
</feature>
<dbReference type="EMBL" id="CAJNIZ010012470">
    <property type="protein sequence ID" value="CAE7334461.1"/>
    <property type="molecule type" value="Genomic_DNA"/>
</dbReference>
<keyword evidence="2" id="KW-1185">Reference proteome</keyword>
<dbReference type="AlphaFoldDB" id="A0A812P5H8"/>
<evidence type="ECO:0000313" key="2">
    <source>
        <dbReference type="Proteomes" id="UP000649617"/>
    </source>
</evidence>
<sequence>VEEFPDGSKAPEIEQKFRRVHGILKDHKFDNLMVATNGGDEFGDFMMDHLARLDNEKGVMIAVCTENYGEMTASPYSSNAELKYALDRKLRVLPLRVVDSYPPQPPHGPDHAYDKTGEAGTLFNIVVPSSTVFLDCRDKADTEIARLKTDMEIARMIAEELVKFKSGAPAA</sequence>
<comment type="caution">
    <text evidence="1">The sequence shown here is derived from an EMBL/GenBank/DDBJ whole genome shotgun (WGS) entry which is preliminary data.</text>
</comment>
<organism evidence="1 2">
    <name type="scientific">Symbiodinium pilosum</name>
    <name type="common">Dinoflagellate</name>
    <dbReference type="NCBI Taxonomy" id="2952"/>
    <lineage>
        <taxon>Eukaryota</taxon>
        <taxon>Sar</taxon>
        <taxon>Alveolata</taxon>
        <taxon>Dinophyceae</taxon>
        <taxon>Suessiales</taxon>
        <taxon>Symbiodiniaceae</taxon>
        <taxon>Symbiodinium</taxon>
    </lineage>
</organism>
<protein>
    <submittedName>
        <fullName evidence="1">CACNA1A protein</fullName>
    </submittedName>
</protein>
<name>A0A812P5H8_SYMPI</name>
<dbReference type="Proteomes" id="UP000649617">
    <property type="component" value="Unassembled WGS sequence"/>
</dbReference>
<gene>
    <name evidence="1" type="primary">CACNA1A</name>
    <name evidence="1" type="ORF">SPIL2461_LOCUS7813</name>
</gene>
<reference evidence="1" key="1">
    <citation type="submission" date="2021-02" db="EMBL/GenBank/DDBJ databases">
        <authorList>
            <person name="Dougan E. K."/>
            <person name="Rhodes N."/>
            <person name="Thang M."/>
            <person name="Chan C."/>
        </authorList>
    </citation>
    <scope>NUCLEOTIDE SEQUENCE</scope>
</reference>
<proteinExistence type="predicted"/>
<dbReference type="OrthoDB" id="438871at2759"/>
<accession>A0A812P5H8</accession>
<evidence type="ECO:0000313" key="1">
    <source>
        <dbReference type="EMBL" id="CAE7334461.1"/>
    </source>
</evidence>